<dbReference type="PANTHER" id="PTHR43284:SF1">
    <property type="entry name" value="ASPARAGINE SYNTHETASE"/>
    <property type="match status" value="1"/>
</dbReference>
<dbReference type="InterPro" id="IPR014729">
    <property type="entry name" value="Rossmann-like_a/b/a_fold"/>
</dbReference>
<dbReference type="PANTHER" id="PTHR43284">
    <property type="entry name" value="ASPARAGINE SYNTHETASE (GLUTAMINE-HYDROLYZING)"/>
    <property type="match status" value="1"/>
</dbReference>
<dbReference type="SUPFAM" id="SSF56235">
    <property type="entry name" value="N-terminal nucleophile aminohydrolases (Ntn hydrolases)"/>
    <property type="match status" value="1"/>
</dbReference>
<protein>
    <recommendedName>
        <fullName evidence="2">asparagine synthase (glutamine-hydrolyzing)</fullName>
        <ecNumber evidence="2">6.3.5.4</ecNumber>
    </recommendedName>
</protein>
<name>A0A1I4IFS9_9BURK</name>
<dbReference type="GO" id="GO:0004066">
    <property type="term" value="F:asparagine synthase (glutamine-hydrolyzing) activity"/>
    <property type="evidence" value="ECO:0007669"/>
    <property type="project" value="UniProtKB-EC"/>
</dbReference>
<comment type="catalytic activity">
    <reaction evidence="3">
        <text>L-aspartate + L-glutamine + ATP + H2O = L-asparagine + L-glutamate + AMP + diphosphate + H(+)</text>
        <dbReference type="Rhea" id="RHEA:12228"/>
        <dbReference type="ChEBI" id="CHEBI:15377"/>
        <dbReference type="ChEBI" id="CHEBI:15378"/>
        <dbReference type="ChEBI" id="CHEBI:29985"/>
        <dbReference type="ChEBI" id="CHEBI:29991"/>
        <dbReference type="ChEBI" id="CHEBI:30616"/>
        <dbReference type="ChEBI" id="CHEBI:33019"/>
        <dbReference type="ChEBI" id="CHEBI:58048"/>
        <dbReference type="ChEBI" id="CHEBI:58359"/>
        <dbReference type="ChEBI" id="CHEBI:456215"/>
        <dbReference type="EC" id="6.3.5.4"/>
    </reaction>
</comment>
<evidence type="ECO:0000259" key="4">
    <source>
        <dbReference type="Pfam" id="PF00733"/>
    </source>
</evidence>
<evidence type="ECO:0000256" key="3">
    <source>
        <dbReference type="ARBA" id="ARBA00048741"/>
    </source>
</evidence>
<dbReference type="Pfam" id="PF00733">
    <property type="entry name" value="Asn_synthase"/>
    <property type="match status" value="1"/>
</dbReference>
<dbReference type="Proteomes" id="UP000199470">
    <property type="component" value="Unassembled WGS sequence"/>
</dbReference>
<dbReference type="AlphaFoldDB" id="A0A1I4IFS9"/>
<keyword evidence="7" id="KW-1185">Reference proteome</keyword>
<accession>A0A1I4IFS9</accession>
<feature type="domain" description="Asparagine synthetase" evidence="4">
    <location>
        <begin position="232"/>
        <end position="309"/>
    </location>
</feature>
<evidence type="ECO:0000256" key="1">
    <source>
        <dbReference type="ARBA" id="ARBA00005187"/>
    </source>
</evidence>
<evidence type="ECO:0000259" key="5">
    <source>
        <dbReference type="Pfam" id="PF13537"/>
    </source>
</evidence>
<dbReference type="OrthoDB" id="8766270at2"/>
<comment type="pathway">
    <text evidence="1">Amino-acid biosynthesis; L-asparagine biosynthesis; L-asparagine from L-aspartate (L-Gln route): step 1/1.</text>
</comment>
<dbReference type="STRING" id="758825.SAMN02982985_00544"/>
<organism evidence="6 7">
    <name type="scientific">Rugamonas rubra</name>
    <dbReference type="NCBI Taxonomy" id="758825"/>
    <lineage>
        <taxon>Bacteria</taxon>
        <taxon>Pseudomonadati</taxon>
        <taxon>Pseudomonadota</taxon>
        <taxon>Betaproteobacteria</taxon>
        <taxon>Burkholderiales</taxon>
        <taxon>Oxalobacteraceae</taxon>
        <taxon>Telluria group</taxon>
        <taxon>Rugamonas</taxon>
    </lineage>
</organism>
<evidence type="ECO:0000313" key="7">
    <source>
        <dbReference type="Proteomes" id="UP000199470"/>
    </source>
</evidence>
<dbReference type="Gene3D" id="3.40.50.620">
    <property type="entry name" value="HUPs"/>
    <property type="match status" value="1"/>
</dbReference>
<dbReference type="GO" id="GO:0005829">
    <property type="term" value="C:cytosol"/>
    <property type="evidence" value="ECO:0007669"/>
    <property type="project" value="TreeGrafter"/>
</dbReference>
<feature type="domain" description="Glutamine amidotransferase type-2" evidence="5">
    <location>
        <begin position="101"/>
        <end position="156"/>
    </location>
</feature>
<dbReference type="SUPFAM" id="SSF52402">
    <property type="entry name" value="Adenine nucleotide alpha hydrolases-like"/>
    <property type="match status" value="1"/>
</dbReference>
<dbReference type="InterPro" id="IPR029055">
    <property type="entry name" value="Ntn_hydrolases_N"/>
</dbReference>
<dbReference type="InterPro" id="IPR001962">
    <property type="entry name" value="Asn_synthase"/>
</dbReference>
<gene>
    <name evidence="6" type="ORF">SAMN02982985_00544</name>
</gene>
<dbReference type="Gene3D" id="3.60.20.10">
    <property type="entry name" value="Glutamine Phosphoribosylpyrophosphate, subunit 1, domain 1"/>
    <property type="match status" value="1"/>
</dbReference>
<sequence length="580" mass="64025">MSFFAGAFSLDRNKPLSPQLCADLRSHISRHPGEPIAQVDSGAFFLLKGDVGAFAAPALLQDAAGNVDAVAGEPLLREGESAPDWNRARDLALLQRQLGASNWDALAQSRGTFCGVHYERERHLLLLFVDKVGVRPLYVWHDEHVVVFSTALRVLEALPQVDKTFDVRGVTEIAAFGYPLGTRTGYSGIRMLAGAEVTRCLDGAVSHHNYWDWQAGSLEDGGAQAVEQCHGAFMDALRRRQRGSPSATCFLSGGLDSRAIVGGLALIVGELHTVNFAPDHTQDQVFATLVAEKLNTRHAQLVTNADNIDQGYRKATLTRWLTERFGAGSAALIWSGDGGSVALGHVYLSRPIVEAMRRGDRREAVGLFNNGLPSGVVRPAMREALTALSFQGAEEELAAIASADPGRAFHLFLLQNDQRRHLAQHFENLDSERIEFQLPFFDADFLATILRHPCEPYLQHRFYIDWLRAFPNGLATLPWQAYPGHVPCDVAAPAGLKYQWEDYFDSATVRQMRRNAAARGKRVLGSRSFPRHLISRNALRAAVWMTRLGVRDYGYLINTAYVYDKYWSMCDGGAGRTPGP</sequence>
<dbReference type="EC" id="6.3.5.4" evidence="2"/>
<keyword evidence="6" id="KW-0315">Glutamine amidotransferase</keyword>
<dbReference type="GO" id="GO:0016740">
    <property type="term" value="F:transferase activity"/>
    <property type="evidence" value="ECO:0007669"/>
    <property type="project" value="UniProtKB-KW"/>
</dbReference>
<dbReference type="GO" id="GO:0006529">
    <property type="term" value="P:asparagine biosynthetic process"/>
    <property type="evidence" value="ECO:0007669"/>
    <property type="project" value="InterPro"/>
</dbReference>
<dbReference type="RefSeq" id="WP_093383388.1">
    <property type="nucleotide sequence ID" value="NZ_FOTW01000005.1"/>
</dbReference>
<dbReference type="EMBL" id="FOTW01000005">
    <property type="protein sequence ID" value="SFL53190.1"/>
    <property type="molecule type" value="Genomic_DNA"/>
</dbReference>
<evidence type="ECO:0000256" key="2">
    <source>
        <dbReference type="ARBA" id="ARBA00012737"/>
    </source>
</evidence>
<dbReference type="InterPro" id="IPR051786">
    <property type="entry name" value="ASN_synthetase/amidase"/>
</dbReference>
<proteinExistence type="predicted"/>
<dbReference type="InterPro" id="IPR017932">
    <property type="entry name" value="GATase_2_dom"/>
</dbReference>
<reference evidence="6 7" key="1">
    <citation type="submission" date="2016-10" db="EMBL/GenBank/DDBJ databases">
        <authorList>
            <person name="de Groot N.N."/>
        </authorList>
    </citation>
    <scope>NUCLEOTIDE SEQUENCE [LARGE SCALE GENOMIC DNA]</scope>
    <source>
        <strain evidence="6 7">ATCC 43154</strain>
    </source>
</reference>
<keyword evidence="6" id="KW-0808">Transferase</keyword>
<evidence type="ECO:0000313" key="6">
    <source>
        <dbReference type="EMBL" id="SFL53190.1"/>
    </source>
</evidence>
<dbReference type="Pfam" id="PF13537">
    <property type="entry name" value="GATase_7"/>
    <property type="match status" value="1"/>
</dbReference>